<accession>A0A7W7QI15</accession>
<evidence type="ECO:0000313" key="1">
    <source>
        <dbReference type="EMBL" id="MBB4913952.1"/>
    </source>
</evidence>
<reference evidence="1 2" key="1">
    <citation type="submission" date="2020-08" db="EMBL/GenBank/DDBJ databases">
        <title>Genomic Encyclopedia of Type Strains, Phase III (KMG-III): the genomes of soil and plant-associated and newly described type strains.</title>
        <authorList>
            <person name="Whitman W."/>
        </authorList>
    </citation>
    <scope>NUCLEOTIDE SEQUENCE [LARGE SCALE GENOMIC DNA]</scope>
    <source>
        <strain evidence="1 2">CECT 8840</strain>
    </source>
</reference>
<organism evidence="1 2">
    <name type="scientific">Streptosporangium saharense</name>
    <dbReference type="NCBI Taxonomy" id="1706840"/>
    <lineage>
        <taxon>Bacteria</taxon>
        <taxon>Bacillati</taxon>
        <taxon>Actinomycetota</taxon>
        <taxon>Actinomycetes</taxon>
        <taxon>Streptosporangiales</taxon>
        <taxon>Streptosporangiaceae</taxon>
        <taxon>Streptosporangium</taxon>
    </lineage>
</organism>
<sequence>MERVSPGRWDPLAGALMTAVHPRRPVRRYGPEEDRGVAETDSLLDALSRREPVASSDVAVGLLAALIGDVDQRCPSVSVTPST</sequence>
<dbReference type="Proteomes" id="UP000552644">
    <property type="component" value="Unassembled WGS sequence"/>
</dbReference>
<keyword evidence="2" id="KW-1185">Reference proteome</keyword>
<comment type="caution">
    <text evidence="1">The sequence shown here is derived from an EMBL/GenBank/DDBJ whole genome shotgun (WGS) entry which is preliminary data.</text>
</comment>
<evidence type="ECO:0000313" key="2">
    <source>
        <dbReference type="Proteomes" id="UP000552644"/>
    </source>
</evidence>
<proteinExistence type="predicted"/>
<dbReference type="AlphaFoldDB" id="A0A7W7QI15"/>
<gene>
    <name evidence="1" type="ORF">FHS44_001024</name>
</gene>
<dbReference type="EMBL" id="JACHJP010000001">
    <property type="protein sequence ID" value="MBB4913952.1"/>
    <property type="molecule type" value="Genomic_DNA"/>
</dbReference>
<protein>
    <submittedName>
        <fullName evidence="1">Uncharacterized protein</fullName>
    </submittedName>
</protein>
<dbReference type="RefSeq" id="WP_184712662.1">
    <property type="nucleotide sequence ID" value="NZ_JACHJP010000001.1"/>
</dbReference>
<name>A0A7W7QI15_9ACTN</name>